<keyword evidence="3" id="KW-1185">Reference proteome</keyword>
<reference evidence="2" key="1">
    <citation type="submission" date="2023-07" db="EMBL/GenBank/DDBJ databases">
        <title>A chromosome-level genome assembly of Lolium multiflorum.</title>
        <authorList>
            <person name="Chen Y."/>
            <person name="Copetti D."/>
            <person name="Kolliker R."/>
            <person name="Studer B."/>
        </authorList>
    </citation>
    <scope>NUCLEOTIDE SEQUENCE</scope>
    <source>
        <strain evidence="2">02402/16</strain>
        <tissue evidence="2">Leaf</tissue>
    </source>
</reference>
<keyword evidence="1" id="KW-0812">Transmembrane</keyword>
<sequence length="99" mass="10606">MVTSGVVESLAAWHDALAPVQSPIGARRCHPSCPDPPNWAADWGLLLLGDHCQLVLVREEVEVVKGVIVGLLVKDVVVAHVRLLIHGTIILVLIPLVVT</sequence>
<protein>
    <submittedName>
        <fullName evidence="2">Uncharacterized protein</fullName>
    </submittedName>
</protein>
<keyword evidence="1" id="KW-1133">Transmembrane helix</keyword>
<proteinExistence type="predicted"/>
<feature type="transmembrane region" description="Helical" evidence="1">
    <location>
        <begin position="79"/>
        <end position="98"/>
    </location>
</feature>
<dbReference type="AlphaFoldDB" id="A0AAD8WEA0"/>
<evidence type="ECO:0000313" key="2">
    <source>
        <dbReference type="EMBL" id="KAK1652445.1"/>
    </source>
</evidence>
<keyword evidence="1" id="KW-0472">Membrane</keyword>
<evidence type="ECO:0000313" key="3">
    <source>
        <dbReference type="Proteomes" id="UP001231189"/>
    </source>
</evidence>
<evidence type="ECO:0000256" key="1">
    <source>
        <dbReference type="SAM" id="Phobius"/>
    </source>
</evidence>
<dbReference type="EMBL" id="JAUUTY010000004">
    <property type="protein sequence ID" value="KAK1652445.1"/>
    <property type="molecule type" value="Genomic_DNA"/>
</dbReference>
<comment type="caution">
    <text evidence="2">The sequence shown here is derived from an EMBL/GenBank/DDBJ whole genome shotgun (WGS) entry which is preliminary data.</text>
</comment>
<organism evidence="2 3">
    <name type="scientific">Lolium multiflorum</name>
    <name type="common">Italian ryegrass</name>
    <name type="synonym">Lolium perenne subsp. multiflorum</name>
    <dbReference type="NCBI Taxonomy" id="4521"/>
    <lineage>
        <taxon>Eukaryota</taxon>
        <taxon>Viridiplantae</taxon>
        <taxon>Streptophyta</taxon>
        <taxon>Embryophyta</taxon>
        <taxon>Tracheophyta</taxon>
        <taxon>Spermatophyta</taxon>
        <taxon>Magnoliopsida</taxon>
        <taxon>Liliopsida</taxon>
        <taxon>Poales</taxon>
        <taxon>Poaceae</taxon>
        <taxon>BOP clade</taxon>
        <taxon>Pooideae</taxon>
        <taxon>Poodae</taxon>
        <taxon>Poeae</taxon>
        <taxon>Poeae Chloroplast Group 2 (Poeae type)</taxon>
        <taxon>Loliodinae</taxon>
        <taxon>Loliinae</taxon>
        <taxon>Lolium</taxon>
    </lineage>
</organism>
<name>A0AAD8WEA0_LOLMU</name>
<dbReference type="Proteomes" id="UP001231189">
    <property type="component" value="Unassembled WGS sequence"/>
</dbReference>
<accession>A0AAD8WEA0</accession>
<gene>
    <name evidence="2" type="ORF">QYE76_070250</name>
</gene>